<keyword evidence="2" id="KW-0238">DNA-binding</keyword>
<dbReference type="KEGG" id="lwi:UE46_13480"/>
<sequence length="308" mass="36477">MSKTIYESIQMDDNLPMRILHIYPDSPLLLRDPTIPKLELDTVHFVPPHWHRSLELTYVVDGGITLRTGDKVKTYMKDSLFIINSGDIHEVSNVPSDNVEVVCLLISNDYVQSLQPECADIRFDLSTTTETHEAFIQLYQDILELYYAEDPFNYLKIQGKLLEVMYLLFTHHRVEETPHLLKKHVKTQELNKKILEYIHENYDKNLSLEMMAKEFHFSREHFARMFKETFDKTFLCYVSDYRLYRAFPEIVNSEKTIEEISLKHGFSSSKSLITQFKKKYQETPMKYRQKNKVVILDHNEINIHSKTM</sequence>
<evidence type="ECO:0000313" key="8">
    <source>
        <dbReference type="Proteomes" id="UP000564536"/>
    </source>
</evidence>
<dbReference type="InterPro" id="IPR018060">
    <property type="entry name" value="HTH_AraC"/>
</dbReference>
<evidence type="ECO:0000256" key="1">
    <source>
        <dbReference type="ARBA" id="ARBA00023015"/>
    </source>
</evidence>
<dbReference type="InterPro" id="IPR013096">
    <property type="entry name" value="Cupin_2"/>
</dbReference>
<evidence type="ECO:0000313" key="6">
    <source>
        <dbReference type="EMBL" id="MBC1499204.1"/>
    </source>
</evidence>
<proteinExistence type="predicted"/>
<dbReference type="Pfam" id="PF12833">
    <property type="entry name" value="HTH_18"/>
    <property type="match status" value="1"/>
</dbReference>
<dbReference type="InterPro" id="IPR014710">
    <property type="entry name" value="RmlC-like_jellyroll"/>
</dbReference>
<dbReference type="EMBL" id="JAARRL010000002">
    <property type="protein sequence ID" value="MBC1499204.1"/>
    <property type="molecule type" value="Genomic_DNA"/>
</dbReference>
<dbReference type="AlphaFoldDB" id="A0A1S7FWX9"/>
<evidence type="ECO:0000313" key="7">
    <source>
        <dbReference type="Proteomes" id="UP000223060"/>
    </source>
</evidence>
<protein>
    <submittedName>
        <fullName evidence="5">AraC family transcriptional regulator</fullName>
    </submittedName>
</protein>
<evidence type="ECO:0000259" key="4">
    <source>
        <dbReference type="PROSITE" id="PS01124"/>
    </source>
</evidence>
<dbReference type="EMBL" id="CP011102">
    <property type="protein sequence ID" value="AQY51938.1"/>
    <property type="molecule type" value="Genomic_DNA"/>
</dbReference>
<reference evidence="6 8" key="3">
    <citation type="submission" date="2020-03" db="EMBL/GenBank/DDBJ databases">
        <title>Soil Listeria distribution.</title>
        <authorList>
            <person name="Liao J."/>
            <person name="Wiedmann M."/>
        </authorList>
    </citation>
    <scope>NUCLEOTIDE SEQUENCE [LARGE SCALE GENOMIC DNA]</scope>
    <source>
        <strain evidence="6 8">FSL L7-1523</strain>
    </source>
</reference>
<feature type="domain" description="HTH araC/xylS-type" evidence="4">
    <location>
        <begin position="192"/>
        <end position="290"/>
    </location>
</feature>
<reference evidence="5" key="1">
    <citation type="submission" date="2015-03" db="EMBL/GenBank/DDBJ databases">
        <authorList>
            <person name="Murphy D."/>
        </authorList>
    </citation>
    <scope>NUCLEOTIDE SEQUENCE [LARGE SCALE GENOMIC DNA]</scope>
    <source>
        <strain evidence="5">WS 4560</strain>
    </source>
</reference>
<dbReference type="GO" id="GO:0003700">
    <property type="term" value="F:DNA-binding transcription factor activity"/>
    <property type="evidence" value="ECO:0007669"/>
    <property type="project" value="InterPro"/>
</dbReference>
<evidence type="ECO:0000256" key="3">
    <source>
        <dbReference type="ARBA" id="ARBA00023163"/>
    </source>
</evidence>
<dbReference type="SUPFAM" id="SSF51215">
    <property type="entry name" value="Regulatory protein AraC"/>
    <property type="match status" value="1"/>
</dbReference>
<dbReference type="Proteomes" id="UP000564536">
    <property type="component" value="Unassembled WGS sequence"/>
</dbReference>
<evidence type="ECO:0000256" key="2">
    <source>
        <dbReference type="ARBA" id="ARBA00023125"/>
    </source>
</evidence>
<dbReference type="Gene3D" id="2.60.120.10">
    <property type="entry name" value="Jelly Rolls"/>
    <property type="match status" value="1"/>
</dbReference>
<accession>A0A1S7FWX9</accession>
<dbReference type="PROSITE" id="PS01124">
    <property type="entry name" value="HTH_ARAC_FAMILY_2"/>
    <property type="match status" value="1"/>
</dbReference>
<keyword evidence="7" id="KW-1185">Reference proteome</keyword>
<dbReference type="SUPFAM" id="SSF46689">
    <property type="entry name" value="Homeodomain-like"/>
    <property type="match status" value="2"/>
</dbReference>
<name>A0A1S7FWX9_9LIST</name>
<dbReference type="SMART" id="SM00342">
    <property type="entry name" value="HTH_ARAC"/>
    <property type="match status" value="1"/>
</dbReference>
<dbReference type="Pfam" id="PF07883">
    <property type="entry name" value="Cupin_2"/>
    <property type="match status" value="1"/>
</dbReference>
<keyword evidence="1" id="KW-0805">Transcription regulation</keyword>
<keyword evidence="3" id="KW-0804">Transcription</keyword>
<dbReference type="InterPro" id="IPR009057">
    <property type="entry name" value="Homeodomain-like_sf"/>
</dbReference>
<dbReference type="RefSeq" id="WP_036062673.1">
    <property type="nucleotide sequence ID" value="NZ_CP011102.1"/>
</dbReference>
<gene>
    <name evidence="6" type="ORF">HB943_01225</name>
    <name evidence="5" type="ORF">UE46_13480</name>
</gene>
<dbReference type="Gene3D" id="1.10.10.60">
    <property type="entry name" value="Homeodomain-like"/>
    <property type="match status" value="2"/>
</dbReference>
<evidence type="ECO:0000313" key="5">
    <source>
        <dbReference type="EMBL" id="AQY51938.1"/>
    </source>
</evidence>
<dbReference type="PANTHER" id="PTHR43280">
    <property type="entry name" value="ARAC-FAMILY TRANSCRIPTIONAL REGULATOR"/>
    <property type="match status" value="1"/>
</dbReference>
<dbReference type="InterPro" id="IPR037923">
    <property type="entry name" value="HTH-like"/>
</dbReference>
<dbReference type="CDD" id="cd02208">
    <property type="entry name" value="cupin_RmlC-like"/>
    <property type="match status" value="1"/>
</dbReference>
<organism evidence="5 7">
    <name type="scientific">Listeria weihenstephanensis</name>
    <dbReference type="NCBI Taxonomy" id="1006155"/>
    <lineage>
        <taxon>Bacteria</taxon>
        <taxon>Bacillati</taxon>
        <taxon>Bacillota</taxon>
        <taxon>Bacilli</taxon>
        <taxon>Bacillales</taxon>
        <taxon>Listeriaceae</taxon>
        <taxon>Listeria</taxon>
    </lineage>
</organism>
<dbReference type="PANTHER" id="PTHR43280:SF28">
    <property type="entry name" value="HTH-TYPE TRANSCRIPTIONAL ACTIVATOR RHAS"/>
    <property type="match status" value="1"/>
</dbReference>
<dbReference type="GO" id="GO:0043565">
    <property type="term" value="F:sequence-specific DNA binding"/>
    <property type="evidence" value="ECO:0007669"/>
    <property type="project" value="InterPro"/>
</dbReference>
<dbReference type="Proteomes" id="UP000223060">
    <property type="component" value="Chromosome"/>
</dbReference>
<reference evidence="7" key="2">
    <citation type="submission" date="2015-03" db="EMBL/GenBank/DDBJ databases">
        <authorList>
            <person name="Ferrari E."/>
            <person name="Walter M.C."/>
            <person name="Huptas C."/>
            <person name="Scherer S."/>
            <person name="Mueller-Herbst S."/>
        </authorList>
    </citation>
    <scope>NUCLEOTIDE SEQUENCE [LARGE SCALE GENOMIC DNA]</scope>
    <source>
        <strain evidence="7">LWP01</strain>
    </source>
</reference>